<dbReference type="GO" id="GO:0006289">
    <property type="term" value="P:nucleotide-excision repair"/>
    <property type="evidence" value="ECO:0007669"/>
    <property type="project" value="UniProtKB-UniRule"/>
</dbReference>
<comment type="similarity">
    <text evidence="7">Belongs to the UvrC family.</text>
</comment>
<dbReference type="GO" id="GO:0009380">
    <property type="term" value="C:excinuclease repair complex"/>
    <property type="evidence" value="ECO:0007669"/>
    <property type="project" value="InterPro"/>
</dbReference>
<evidence type="ECO:0000259" key="11">
    <source>
        <dbReference type="PROSITE" id="PS50165"/>
    </source>
</evidence>
<dbReference type="PROSITE" id="PS50164">
    <property type="entry name" value="GIY_YIG"/>
    <property type="match status" value="1"/>
</dbReference>
<evidence type="ECO:0000256" key="5">
    <source>
        <dbReference type="ARBA" id="ARBA00023204"/>
    </source>
</evidence>
<dbReference type="InterPro" id="IPR035901">
    <property type="entry name" value="GIY-YIG_endonuc_sf"/>
</dbReference>
<dbReference type="RefSeq" id="WP_089408386.1">
    <property type="nucleotide sequence ID" value="NZ_FZOU01000003.1"/>
</dbReference>
<dbReference type="Pfam" id="PF14520">
    <property type="entry name" value="HHH_5"/>
    <property type="match status" value="1"/>
</dbReference>
<keyword evidence="6 7" id="KW-0742">SOS response</keyword>
<dbReference type="PANTHER" id="PTHR30562">
    <property type="entry name" value="UVRC/OXIDOREDUCTASE"/>
    <property type="match status" value="1"/>
</dbReference>
<dbReference type="CDD" id="cd10434">
    <property type="entry name" value="GIY-YIG_UvrC_Cho"/>
    <property type="match status" value="1"/>
</dbReference>
<evidence type="ECO:0000313" key="12">
    <source>
        <dbReference type="EMBL" id="SNS96990.1"/>
    </source>
</evidence>
<reference evidence="12 13" key="1">
    <citation type="submission" date="2017-06" db="EMBL/GenBank/DDBJ databases">
        <authorList>
            <person name="Kim H.J."/>
            <person name="Triplett B.A."/>
        </authorList>
    </citation>
    <scope>NUCLEOTIDE SEQUENCE [LARGE SCALE GENOMIC DNA]</scope>
    <source>
        <strain evidence="12 13">DSM 18704</strain>
    </source>
</reference>
<evidence type="ECO:0000256" key="1">
    <source>
        <dbReference type="ARBA" id="ARBA00022490"/>
    </source>
</evidence>
<dbReference type="InterPro" id="IPR036876">
    <property type="entry name" value="UVR_dom_sf"/>
</dbReference>
<sequence>MDLYEKIRTLPTKPGCYLYKNAEGVVIYVGKAKNLRSRVRSYFLEANQRQNPKTGSLMREAVDVEYIVVDNEREALALENNLIKQRKPRFNILLRDDKTYPYIKLTLHDRHPKVFVTRKLRKDGSAYFGPFFPGNLAYRLVDLIHRSFLIPSCKVDLNRYHPRACLQYYIKRCLGPCVQDLVTNEAYRETIRDVQLFLEGRTEELEKKLSQRMAQAAEDMQFELAARLRDQIVTVHQMQDKQRMASADNEDADVFGFHYENQMLAVNLFHMRGGKMVDRRDFFWEDLPEFLNTSLNDELESEQEEVCHPERSEGPASPPLEEASISTLEPSPDHSAPQIEQENIDARAPIQRAALTDMGTELGEAFSPAVFFSALLKQLYLDQSYVPRSILVPVDFPDRAVLADLLSERTKHRIELAAPQRGDKRSLVDLVCQNAKQSYDQRFRVLQPNQKAIQQALQDALMLGELPTRIECFDISHIQGAETVASMVVWENGEMKKADYRKFQIKTVSGNDDFASMREVIQRRYKRLLDDKKPFPSLVLIDGGLGQLHAAYMALEEIGVTLQPLASIAKKEEIIYVHGQEDEPVVLDRRSPVLHLVQKIRDESHRFAVTYHRKRRQIRDRESELDAIPGVGARTRQRLIQHFGSVRGIKQAAEQNPDALTAVVTKATAAKIQSHFQSEPALPILQ</sequence>
<dbReference type="GO" id="GO:0005737">
    <property type="term" value="C:cytoplasm"/>
    <property type="evidence" value="ECO:0007669"/>
    <property type="project" value="UniProtKB-SubCell"/>
</dbReference>
<dbReference type="GO" id="GO:0009432">
    <property type="term" value="P:SOS response"/>
    <property type="evidence" value="ECO:0007669"/>
    <property type="project" value="UniProtKB-UniRule"/>
</dbReference>
<evidence type="ECO:0000259" key="10">
    <source>
        <dbReference type="PROSITE" id="PS50164"/>
    </source>
</evidence>
<keyword evidence="13" id="KW-1185">Reference proteome</keyword>
<dbReference type="SMART" id="SM00465">
    <property type="entry name" value="GIYc"/>
    <property type="match status" value="1"/>
</dbReference>
<feature type="domain" description="UVR" evidence="9">
    <location>
        <begin position="203"/>
        <end position="238"/>
    </location>
</feature>
<dbReference type="SUPFAM" id="SSF47781">
    <property type="entry name" value="RuvA domain 2-like"/>
    <property type="match status" value="1"/>
</dbReference>
<evidence type="ECO:0000313" key="13">
    <source>
        <dbReference type="Proteomes" id="UP000198356"/>
    </source>
</evidence>
<gene>
    <name evidence="7" type="primary">uvrC</name>
    <name evidence="12" type="ORF">SAMN05421770_103277</name>
</gene>
<comment type="function">
    <text evidence="7">The UvrABC repair system catalyzes the recognition and processing of DNA lesions. UvrC both incises the 5' and 3' sides of the lesion. The N-terminal half is responsible for the 3' incision and the C-terminal half is responsible for the 5' incision.</text>
</comment>
<dbReference type="EMBL" id="FZOU01000003">
    <property type="protein sequence ID" value="SNS96990.1"/>
    <property type="molecule type" value="Genomic_DNA"/>
</dbReference>
<dbReference type="GO" id="GO:0003677">
    <property type="term" value="F:DNA binding"/>
    <property type="evidence" value="ECO:0007669"/>
    <property type="project" value="UniProtKB-UniRule"/>
</dbReference>
<dbReference type="Gene3D" id="1.10.150.20">
    <property type="entry name" value="5' to 3' exonuclease, C-terminal subdomain"/>
    <property type="match status" value="1"/>
</dbReference>
<accession>A0A239ITN8</accession>
<dbReference type="InterPro" id="IPR004791">
    <property type="entry name" value="UvrC"/>
</dbReference>
<keyword evidence="1 7" id="KW-0963">Cytoplasm</keyword>
<keyword evidence="2 7" id="KW-0227">DNA damage</keyword>
<dbReference type="Pfam" id="PF22920">
    <property type="entry name" value="UvrC_RNaseH"/>
    <property type="match status" value="2"/>
</dbReference>
<evidence type="ECO:0000259" key="9">
    <source>
        <dbReference type="PROSITE" id="PS50151"/>
    </source>
</evidence>
<dbReference type="NCBIfam" id="NF001824">
    <property type="entry name" value="PRK00558.1-5"/>
    <property type="match status" value="1"/>
</dbReference>
<comment type="subunit">
    <text evidence="7">Interacts with UvrB in an incision complex.</text>
</comment>
<keyword evidence="5 7" id="KW-0234">DNA repair</keyword>
<dbReference type="PROSITE" id="PS50151">
    <property type="entry name" value="UVR"/>
    <property type="match status" value="1"/>
</dbReference>
<proteinExistence type="inferred from homology"/>
<dbReference type="InterPro" id="IPR001162">
    <property type="entry name" value="UvrC_RNase_H_dom"/>
</dbReference>
<dbReference type="InterPro" id="IPR038476">
    <property type="entry name" value="UvrC_RNase_H_dom_sf"/>
</dbReference>
<dbReference type="SUPFAM" id="SSF46600">
    <property type="entry name" value="C-terminal UvrC-binding domain of UvrB"/>
    <property type="match status" value="1"/>
</dbReference>
<evidence type="ECO:0000256" key="6">
    <source>
        <dbReference type="ARBA" id="ARBA00023236"/>
    </source>
</evidence>
<dbReference type="GO" id="GO:0009381">
    <property type="term" value="F:excinuclease ABC activity"/>
    <property type="evidence" value="ECO:0007669"/>
    <property type="project" value="UniProtKB-UniRule"/>
</dbReference>
<dbReference type="InterPro" id="IPR047296">
    <property type="entry name" value="GIY-YIG_UvrC_Cho"/>
</dbReference>
<dbReference type="Gene3D" id="3.40.1440.10">
    <property type="entry name" value="GIY-YIG endonuclease"/>
    <property type="match status" value="1"/>
</dbReference>
<organism evidence="12 13">
    <name type="scientific">Granulicella rosea</name>
    <dbReference type="NCBI Taxonomy" id="474952"/>
    <lineage>
        <taxon>Bacteria</taxon>
        <taxon>Pseudomonadati</taxon>
        <taxon>Acidobacteriota</taxon>
        <taxon>Terriglobia</taxon>
        <taxon>Terriglobales</taxon>
        <taxon>Acidobacteriaceae</taxon>
        <taxon>Granulicella</taxon>
    </lineage>
</organism>
<evidence type="ECO:0000256" key="8">
    <source>
        <dbReference type="SAM" id="MobiDB-lite"/>
    </source>
</evidence>
<dbReference type="NCBIfam" id="NF011263">
    <property type="entry name" value="PRK14669.1"/>
    <property type="match status" value="1"/>
</dbReference>
<evidence type="ECO:0000256" key="7">
    <source>
        <dbReference type="HAMAP-Rule" id="MF_00203"/>
    </source>
</evidence>
<evidence type="ECO:0000256" key="2">
    <source>
        <dbReference type="ARBA" id="ARBA00022763"/>
    </source>
</evidence>
<protein>
    <recommendedName>
        <fullName evidence="7">UvrABC system protein C</fullName>
        <shortName evidence="7">Protein UvrC</shortName>
    </recommendedName>
    <alternativeName>
        <fullName evidence="7">Excinuclease ABC subunit C</fullName>
    </alternativeName>
</protein>
<evidence type="ECO:0000256" key="3">
    <source>
        <dbReference type="ARBA" id="ARBA00022769"/>
    </source>
</evidence>
<dbReference type="PANTHER" id="PTHR30562:SF1">
    <property type="entry name" value="UVRABC SYSTEM PROTEIN C"/>
    <property type="match status" value="1"/>
</dbReference>
<dbReference type="Pfam" id="PF01541">
    <property type="entry name" value="GIY-YIG"/>
    <property type="match status" value="1"/>
</dbReference>
<dbReference type="Pfam" id="PF08459">
    <property type="entry name" value="UvrC_RNaseH_dom"/>
    <property type="match status" value="1"/>
</dbReference>
<dbReference type="InterPro" id="IPR050066">
    <property type="entry name" value="UvrABC_protein_C"/>
</dbReference>
<keyword evidence="3 7" id="KW-0228">DNA excision</keyword>
<dbReference type="Gene3D" id="3.30.420.340">
    <property type="entry name" value="UvrC, RNAse H endonuclease domain"/>
    <property type="match status" value="1"/>
</dbReference>
<dbReference type="Proteomes" id="UP000198356">
    <property type="component" value="Unassembled WGS sequence"/>
</dbReference>
<keyword evidence="4 7" id="KW-0267">Excision nuclease</keyword>
<comment type="subcellular location">
    <subcellularLocation>
        <location evidence="7">Cytoplasm</location>
    </subcellularLocation>
</comment>
<dbReference type="Gene3D" id="4.10.860.10">
    <property type="entry name" value="UVR domain"/>
    <property type="match status" value="1"/>
</dbReference>
<dbReference type="OrthoDB" id="9804933at2"/>
<dbReference type="InterPro" id="IPR010994">
    <property type="entry name" value="RuvA_2-like"/>
</dbReference>
<dbReference type="Pfam" id="PF02151">
    <property type="entry name" value="UVR"/>
    <property type="match status" value="1"/>
</dbReference>
<feature type="region of interest" description="Disordered" evidence="8">
    <location>
        <begin position="298"/>
        <end position="337"/>
    </location>
</feature>
<evidence type="ECO:0000256" key="4">
    <source>
        <dbReference type="ARBA" id="ARBA00022881"/>
    </source>
</evidence>
<dbReference type="InterPro" id="IPR000305">
    <property type="entry name" value="GIY-YIG_endonuc"/>
</dbReference>
<feature type="domain" description="GIY-YIG" evidence="10">
    <location>
        <begin position="12"/>
        <end position="92"/>
    </location>
</feature>
<feature type="domain" description="UvrC family homology region profile" evidence="11">
    <location>
        <begin position="360"/>
        <end position="551"/>
    </location>
</feature>
<dbReference type="SUPFAM" id="SSF82771">
    <property type="entry name" value="GIY-YIG endonuclease"/>
    <property type="match status" value="1"/>
</dbReference>
<dbReference type="FunFam" id="3.40.1440.10:FF:000001">
    <property type="entry name" value="UvrABC system protein C"/>
    <property type="match status" value="1"/>
</dbReference>
<dbReference type="InterPro" id="IPR001943">
    <property type="entry name" value="UVR_dom"/>
</dbReference>
<name>A0A239ITN8_9BACT</name>
<dbReference type="NCBIfam" id="TIGR00194">
    <property type="entry name" value="uvrC"/>
    <property type="match status" value="1"/>
</dbReference>
<dbReference type="FunFam" id="3.30.420.340:FF:000001">
    <property type="entry name" value="UvrABC system protein C"/>
    <property type="match status" value="1"/>
</dbReference>
<dbReference type="PROSITE" id="PS50165">
    <property type="entry name" value="UVRC"/>
    <property type="match status" value="1"/>
</dbReference>
<dbReference type="AlphaFoldDB" id="A0A239ITN8"/>
<dbReference type="HAMAP" id="MF_00203">
    <property type="entry name" value="UvrC"/>
    <property type="match status" value="1"/>
</dbReference>